<accession>A0A401FRC9</accession>
<reference evidence="12" key="1">
    <citation type="submission" date="2017-11" db="EMBL/GenBank/DDBJ databases">
        <authorList>
            <person name="Watanabe M."/>
            <person name="Kojima H."/>
        </authorList>
    </citation>
    <scope>NUCLEOTIDE SEQUENCE [LARGE SCALE GENOMIC DNA]</scope>
    <source>
        <strain evidence="12">Tokyo 01</strain>
    </source>
</reference>
<evidence type="ECO:0000313" key="11">
    <source>
        <dbReference type="EMBL" id="GBC59522.1"/>
    </source>
</evidence>
<dbReference type="AlphaFoldDB" id="A0A401FRC9"/>
<comment type="catalytic activity">
    <reaction evidence="8 9">
        <text>L-histidinol phosphate + 2-oxoglutarate = 3-(imidazol-4-yl)-2-oxopropyl phosphate + L-glutamate</text>
        <dbReference type="Rhea" id="RHEA:23744"/>
        <dbReference type="ChEBI" id="CHEBI:16810"/>
        <dbReference type="ChEBI" id="CHEBI:29985"/>
        <dbReference type="ChEBI" id="CHEBI:57766"/>
        <dbReference type="ChEBI" id="CHEBI:57980"/>
        <dbReference type="EC" id="2.6.1.9"/>
    </reaction>
</comment>
<evidence type="ECO:0000256" key="2">
    <source>
        <dbReference type="ARBA" id="ARBA00005011"/>
    </source>
</evidence>
<proteinExistence type="inferred from homology"/>
<dbReference type="PROSITE" id="PS00599">
    <property type="entry name" value="AA_TRANSFER_CLASS_2"/>
    <property type="match status" value="1"/>
</dbReference>
<dbReference type="EC" id="2.6.1.9" evidence="9"/>
<dbReference type="InterPro" id="IPR005861">
    <property type="entry name" value="HisP_aminotrans"/>
</dbReference>
<evidence type="ECO:0000256" key="3">
    <source>
        <dbReference type="ARBA" id="ARBA00007970"/>
    </source>
</evidence>
<keyword evidence="6 9" id="KW-0808">Transferase</keyword>
<dbReference type="PANTHER" id="PTHR43643">
    <property type="entry name" value="HISTIDINOL-PHOSPHATE AMINOTRANSFERASE 2"/>
    <property type="match status" value="1"/>
</dbReference>
<gene>
    <name evidence="9" type="primary">hisC</name>
    <name evidence="11" type="ORF">DENIS_0461</name>
</gene>
<evidence type="ECO:0000256" key="9">
    <source>
        <dbReference type="HAMAP-Rule" id="MF_01023"/>
    </source>
</evidence>
<evidence type="ECO:0000259" key="10">
    <source>
        <dbReference type="Pfam" id="PF00155"/>
    </source>
</evidence>
<dbReference type="InterPro" id="IPR015424">
    <property type="entry name" value="PyrdxlP-dep_Trfase"/>
</dbReference>
<name>A0A401FRC9_9BACT</name>
<dbReference type="EMBL" id="BEXT01000001">
    <property type="protein sequence ID" value="GBC59522.1"/>
    <property type="molecule type" value="Genomic_DNA"/>
</dbReference>
<dbReference type="UniPathway" id="UPA00031">
    <property type="reaction ID" value="UER00012"/>
</dbReference>
<dbReference type="Pfam" id="PF00155">
    <property type="entry name" value="Aminotran_1_2"/>
    <property type="match status" value="1"/>
</dbReference>
<comment type="pathway">
    <text evidence="2 9">Amino-acid biosynthesis; L-histidine biosynthesis; L-histidine from 5-phospho-alpha-D-ribose 1-diphosphate: step 7/9.</text>
</comment>
<dbReference type="InterPro" id="IPR001917">
    <property type="entry name" value="Aminotrans_II_pyridoxalP_BS"/>
</dbReference>
<keyword evidence="7 9" id="KW-0663">Pyridoxal phosphate</keyword>
<comment type="subunit">
    <text evidence="4 9">Homodimer.</text>
</comment>
<sequence length="356" mass="38914">MNLSVPDYIAAIKPYVPGKPLEELEREYGITDSVKLASNENPLGPSPMAVAAIREAINTLHRYPDGSAFHLVRKLAAHLGVLPENIVLGNGSDEIIGMLAQVFLRPGDEVIIPRPSFLMYDISVQCTGATGVYLPLRDLGIDPEDIRQAITPRTRMIFICNPNNPTGTIITQEAFDRLLNDIPPGIIVVVDEAYIEFVRDARCLHSTGCAVSDRPVVTLRTFSKAYGLAGLRVGYGITTAEIANLLNRVRMPFNTSIPAQAGACAALEDTAFLEKTIRTVHEGIDFLYAALDDMGVRYFPTQSNFFLIDVKRDAGEVFEHMLREGSLSAPWSPTASPNISGSMPGLMRKTCALPKR</sequence>
<dbReference type="Proteomes" id="UP000288096">
    <property type="component" value="Unassembled WGS sequence"/>
</dbReference>
<dbReference type="InterPro" id="IPR050106">
    <property type="entry name" value="HistidinolP_aminotransfase"/>
</dbReference>
<feature type="domain" description="Aminotransferase class I/classII large" evidence="10">
    <location>
        <begin position="32"/>
        <end position="326"/>
    </location>
</feature>
<evidence type="ECO:0000256" key="4">
    <source>
        <dbReference type="ARBA" id="ARBA00011738"/>
    </source>
</evidence>
<protein>
    <recommendedName>
        <fullName evidence="9">Histidinol-phosphate aminotransferase</fullName>
        <ecNumber evidence="9">2.6.1.9</ecNumber>
    </recommendedName>
    <alternativeName>
        <fullName evidence="9">Imidazole acetol-phosphate transaminase</fullName>
    </alternativeName>
</protein>
<organism evidence="11 12">
    <name type="scientific">Desulfonema ishimotonii</name>
    <dbReference type="NCBI Taxonomy" id="45657"/>
    <lineage>
        <taxon>Bacteria</taxon>
        <taxon>Pseudomonadati</taxon>
        <taxon>Thermodesulfobacteriota</taxon>
        <taxon>Desulfobacteria</taxon>
        <taxon>Desulfobacterales</taxon>
        <taxon>Desulfococcaceae</taxon>
        <taxon>Desulfonema</taxon>
    </lineage>
</organism>
<dbReference type="InterPro" id="IPR004839">
    <property type="entry name" value="Aminotransferase_I/II_large"/>
</dbReference>
<evidence type="ECO:0000256" key="6">
    <source>
        <dbReference type="ARBA" id="ARBA00022679"/>
    </source>
</evidence>
<evidence type="ECO:0000313" key="12">
    <source>
        <dbReference type="Proteomes" id="UP000288096"/>
    </source>
</evidence>
<dbReference type="InterPro" id="IPR015422">
    <property type="entry name" value="PyrdxlP-dep_Trfase_small"/>
</dbReference>
<comment type="similarity">
    <text evidence="3 9">Belongs to the class-II pyridoxal-phosphate-dependent aminotransferase family. Histidinol-phosphate aminotransferase subfamily.</text>
</comment>
<dbReference type="Gene3D" id="3.40.640.10">
    <property type="entry name" value="Type I PLP-dependent aspartate aminotransferase-like (Major domain)"/>
    <property type="match status" value="1"/>
</dbReference>
<evidence type="ECO:0000256" key="7">
    <source>
        <dbReference type="ARBA" id="ARBA00022898"/>
    </source>
</evidence>
<evidence type="ECO:0000256" key="5">
    <source>
        <dbReference type="ARBA" id="ARBA00022576"/>
    </source>
</evidence>
<keyword evidence="12" id="KW-1185">Reference proteome</keyword>
<dbReference type="GO" id="GO:0030170">
    <property type="term" value="F:pyridoxal phosphate binding"/>
    <property type="evidence" value="ECO:0007669"/>
    <property type="project" value="InterPro"/>
</dbReference>
<keyword evidence="9" id="KW-0028">Amino-acid biosynthesis</keyword>
<comment type="cofactor">
    <cofactor evidence="1 9">
        <name>pyridoxal 5'-phosphate</name>
        <dbReference type="ChEBI" id="CHEBI:597326"/>
    </cofactor>
</comment>
<dbReference type="RefSeq" id="WP_275541191.1">
    <property type="nucleotide sequence ID" value="NZ_BEXT01000001.1"/>
</dbReference>
<reference evidence="12" key="2">
    <citation type="submission" date="2019-01" db="EMBL/GenBank/DDBJ databases">
        <title>Genome sequence of Desulfonema ishimotonii strain Tokyo 01.</title>
        <authorList>
            <person name="Fukui M."/>
        </authorList>
    </citation>
    <scope>NUCLEOTIDE SEQUENCE [LARGE SCALE GENOMIC DNA]</scope>
    <source>
        <strain evidence="12">Tokyo 01</strain>
    </source>
</reference>
<keyword evidence="9" id="KW-0368">Histidine biosynthesis</keyword>
<evidence type="ECO:0000256" key="1">
    <source>
        <dbReference type="ARBA" id="ARBA00001933"/>
    </source>
</evidence>
<evidence type="ECO:0000256" key="8">
    <source>
        <dbReference type="ARBA" id="ARBA00047481"/>
    </source>
</evidence>
<dbReference type="HAMAP" id="MF_01023">
    <property type="entry name" value="HisC_aminotrans_2"/>
    <property type="match status" value="1"/>
</dbReference>
<dbReference type="GO" id="GO:0004400">
    <property type="term" value="F:histidinol-phosphate transaminase activity"/>
    <property type="evidence" value="ECO:0007669"/>
    <property type="project" value="UniProtKB-UniRule"/>
</dbReference>
<dbReference type="CDD" id="cd00609">
    <property type="entry name" value="AAT_like"/>
    <property type="match status" value="1"/>
</dbReference>
<dbReference type="NCBIfam" id="TIGR01141">
    <property type="entry name" value="hisC"/>
    <property type="match status" value="1"/>
</dbReference>
<dbReference type="PANTHER" id="PTHR43643:SF3">
    <property type="entry name" value="HISTIDINOL-PHOSPHATE AMINOTRANSFERASE"/>
    <property type="match status" value="1"/>
</dbReference>
<feature type="modified residue" description="N6-(pyridoxal phosphate)lysine" evidence="9">
    <location>
        <position position="224"/>
    </location>
</feature>
<comment type="caution">
    <text evidence="11">The sequence shown here is derived from an EMBL/GenBank/DDBJ whole genome shotgun (WGS) entry which is preliminary data.</text>
</comment>
<dbReference type="InterPro" id="IPR015421">
    <property type="entry name" value="PyrdxlP-dep_Trfase_major"/>
</dbReference>
<keyword evidence="5 9" id="KW-0032">Aminotransferase</keyword>
<dbReference type="GO" id="GO:0000105">
    <property type="term" value="P:L-histidine biosynthetic process"/>
    <property type="evidence" value="ECO:0007669"/>
    <property type="project" value="UniProtKB-UniRule"/>
</dbReference>
<dbReference type="Gene3D" id="3.90.1150.10">
    <property type="entry name" value="Aspartate Aminotransferase, domain 1"/>
    <property type="match status" value="1"/>
</dbReference>
<dbReference type="SUPFAM" id="SSF53383">
    <property type="entry name" value="PLP-dependent transferases"/>
    <property type="match status" value="1"/>
</dbReference>